<evidence type="ECO:0000313" key="5">
    <source>
        <dbReference type="Proteomes" id="UP001530315"/>
    </source>
</evidence>
<dbReference type="Proteomes" id="UP001530315">
    <property type="component" value="Unassembled WGS sequence"/>
</dbReference>
<evidence type="ECO:0000313" key="4">
    <source>
        <dbReference type="EMBL" id="KAL3802432.1"/>
    </source>
</evidence>
<dbReference type="AlphaFoldDB" id="A0ABD3QQV2"/>
<dbReference type="EMBL" id="JALLAZ020000147">
    <property type="protein sequence ID" value="KAL3802432.1"/>
    <property type="molecule type" value="Genomic_DNA"/>
</dbReference>
<dbReference type="InterPro" id="IPR001739">
    <property type="entry name" value="Methyl_CpG_DNA-bd"/>
</dbReference>
<dbReference type="PROSITE" id="PS50982">
    <property type="entry name" value="MBD"/>
    <property type="match status" value="1"/>
</dbReference>
<feature type="compositionally biased region" description="Basic and acidic residues" evidence="2">
    <location>
        <begin position="617"/>
        <end position="626"/>
    </location>
</feature>
<feature type="region of interest" description="Disordered" evidence="2">
    <location>
        <begin position="737"/>
        <end position="762"/>
    </location>
</feature>
<keyword evidence="5" id="KW-1185">Reference proteome</keyword>
<protein>
    <recommendedName>
        <fullName evidence="3">MBD domain-containing protein</fullName>
    </recommendedName>
</protein>
<proteinExistence type="predicted"/>
<gene>
    <name evidence="4" type="ORF">ACHAW5_001153</name>
</gene>
<keyword evidence="1" id="KW-0175">Coiled coil</keyword>
<evidence type="ECO:0000259" key="3">
    <source>
        <dbReference type="PROSITE" id="PS50982"/>
    </source>
</evidence>
<feature type="compositionally biased region" description="Basic residues" evidence="2">
    <location>
        <begin position="496"/>
        <end position="509"/>
    </location>
</feature>
<dbReference type="InterPro" id="IPR016177">
    <property type="entry name" value="DNA-bd_dom_sf"/>
</dbReference>
<dbReference type="Gene3D" id="3.30.890.10">
    <property type="entry name" value="Methyl-cpg-binding Protein 2, Chain A"/>
    <property type="match status" value="1"/>
</dbReference>
<sequence length="849" mass="94916">MLLDLVDNSVDATMQPGEAMSDPSFAGHIEIYRDLYDVLPKQTCTTGLCIRNNSPKKITPMTDVLKLFISSKDSGSDSIGENGVGLKQSCAALSDLSFVLVKNGSNKFELGILAKALQRDDGCYLPCFEFNEGDGGRTVGQQMMDIFSKPNYKEVAACISCYGQVSQLSEPSLSRGVARLSKHFDDINTKFRGNSYVFEVIIDRVVYQGASKFSTTQGQNASVNGIIAELQHEIPRRYLHIPDKRFKFCIGKKELAFKYWPERLVEFTKIEIPVRSETPWHEDFGEITNDSYVLQVFLGFDRYRILNSEQGICSSKACSLYIYSRSSGRLVQYEQDARTMLGLTAGGTDFCQALTVIIDDIGGHLPLDPTKQGVAFGHHANGHVHQQNLYSVVSGVVKFYYKYHLKKFGDSKTVLTAKISEFSEADIPDKLKTCRNSILTDYGVLFNITKDNRIVVDRTCQVGYKIGEDTMFRLAPPDLQNKCRKVAPPQKSAHSPAKKKSSLSKKRTITKVILVSSKRNQPSPSKKRPIKKVKPLPPKKCQRAIDKAKDSPPRLRGERSSTRQRRSPAWWSVESGNNGDSETENEKSDDADNATHSPHQLKGGRPSMKTRRKSNGHRGDGGKEAETVQEVIDICSSSDEEDDLMTKDVPMPDCVASNASSDVVVQSAKGMPHGWTKRVVHRKNDESKSDTYWFSPQKLYKFNSKRQMMRYCACLEQVGGDESAAFDLYSKDKEMKPDDDVCATESAKMPANASSSALVNNSEENNIAEELETDEENDTETNPDFVAKSLEIEILNAKVLSLQNEKELLQSKNESLQNENESLQNKYVSLQNELISLRQELEQSKLLAL</sequence>
<organism evidence="4 5">
    <name type="scientific">Stephanodiscus triporus</name>
    <dbReference type="NCBI Taxonomy" id="2934178"/>
    <lineage>
        <taxon>Eukaryota</taxon>
        <taxon>Sar</taxon>
        <taxon>Stramenopiles</taxon>
        <taxon>Ochrophyta</taxon>
        <taxon>Bacillariophyta</taxon>
        <taxon>Coscinodiscophyceae</taxon>
        <taxon>Thalassiosirophycidae</taxon>
        <taxon>Stephanodiscales</taxon>
        <taxon>Stephanodiscaceae</taxon>
        <taxon>Stephanodiscus</taxon>
    </lineage>
</organism>
<feature type="coiled-coil region" evidence="1">
    <location>
        <begin position="792"/>
        <end position="847"/>
    </location>
</feature>
<evidence type="ECO:0000256" key="1">
    <source>
        <dbReference type="SAM" id="Coils"/>
    </source>
</evidence>
<feature type="compositionally biased region" description="Basic and acidic residues" evidence="2">
    <location>
        <begin position="543"/>
        <end position="561"/>
    </location>
</feature>
<reference evidence="4 5" key="1">
    <citation type="submission" date="2024-10" db="EMBL/GenBank/DDBJ databases">
        <title>Updated reference genomes for cyclostephanoid diatoms.</title>
        <authorList>
            <person name="Roberts W.R."/>
            <person name="Alverson A.J."/>
        </authorList>
    </citation>
    <scope>NUCLEOTIDE SEQUENCE [LARGE SCALE GENOMIC DNA]</scope>
    <source>
        <strain evidence="4 5">AJA276-08</strain>
    </source>
</reference>
<name>A0ABD3QQV2_9STRA</name>
<feature type="region of interest" description="Disordered" evidence="2">
    <location>
        <begin position="483"/>
        <end position="628"/>
    </location>
</feature>
<evidence type="ECO:0000256" key="2">
    <source>
        <dbReference type="SAM" id="MobiDB-lite"/>
    </source>
</evidence>
<accession>A0ABD3QQV2</accession>
<feature type="domain" description="MBD" evidence="3">
    <location>
        <begin position="661"/>
        <end position="733"/>
    </location>
</feature>
<feature type="compositionally biased region" description="Low complexity" evidence="2">
    <location>
        <begin position="751"/>
        <end position="762"/>
    </location>
</feature>
<feature type="compositionally biased region" description="Basic residues" evidence="2">
    <location>
        <begin position="525"/>
        <end position="534"/>
    </location>
</feature>
<dbReference type="SUPFAM" id="SSF54171">
    <property type="entry name" value="DNA-binding domain"/>
    <property type="match status" value="1"/>
</dbReference>
<comment type="caution">
    <text evidence="4">The sequence shown here is derived from an EMBL/GenBank/DDBJ whole genome shotgun (WGS) entry which is preliminary data.</text>
</comment>